<dbReference type="Pfam" id="PF02368">
    <property type="entry name" value="Big_2"/>
    <property type="match status" value="1"/>
</dbReference>
<proteinExistence type="predicted"/>
<sequence length="922" mass="99324">MNSPVSPSGSATNQQVQIFPPPSGGIGALALSPFYITNHKPQPNGAMGVNVAMANSDLSGLLAWILPYVNMSIGDVIHVLLAPHPLPVAEITVGPEHFNDQGEAQPISFYISLSDLEFSFAPNSLTSLEGKIVVKRISDNSEESSPVGVLYKYPPPGPQDPDASTARNEAMSKPIVTDLVLDQTVIDNGTWVLIPQYPNQCIGDVVTVAFGPLLVSVTITAIGDVSIEIPAALLATLKPTDNLAVSWSVNDIVENFSKWSLPTPVKVIPGQSLLAAPFWDEADTENVLNHDLLLGSDTTVTATAVFAAKDRIDLSVEGHTSTGEVIVYTDSRTRTTAGRTQIFDIPNEFIRNTIGGELRAFFTVTKGTVTQQSKPADAIIIGTSQPLGLPTVTPLNAAGEVPEDAPTVAVEFAKYWPLKLGAKALCYWQTLSEAGTVTLQIFQQIITDEKLPIIFQIVNKFVAPYAGGPLSVKCEIKNPGEATVSSDLLQLQISAKKVITIDAPTQVPKGTIDPLDGNWGMRAEYLGVQEGQMGRLRQANAPIGDTSFPRLPFNQNKRINWPLDRSFLIRHQGETIKLFWNLWFNERLASSPTTDVVIAAIQPEDNRFPTVTVAGVTAAQLNVNTLKPSDMLNVPAWLHQAIGQLIWLRLEGVDSLGSKVVLELVVGERITSVDGYGTLIPLEWLKGLKNQSELNIRCQVSFSGKTDEQSKVLFPVRRYQIQSVPALSAGPNKSVALTNFVVAEGRPPAYPPSSATFTQLATGGTAPISYSSQNPAIATVTPQGGTVTCRANGSTQIIATDAAGNSASYALYVTGMKTILRNDTIWRSWGDAHNYCTARGGRLATLQEMLDFYNLYARENGNVAALLGWPLIQSHPTSFYGAWIGGQQGYYYFNLTGTYANGRNTPYGPESNGVRPALCLVG</sequence>
<dbReference type="SUPFAM" id="SSF49373">
    <property type="entry name" value="Invasin/intimin cell-adhesion fragments"/>
    <property type="match status" value="1"/>
</dbReference>
<dbReference type="RefSeq" id="WP_115076957.1">
    <property type="nucleotide sequence ID" value="NZ_CP022313.1"/>
</dbReference>
<organism evidence="2 3">
    <name type="scientific">Pseudomonas fluorescens</name>
    <dbReference type="NCBI Taxonomy" id="294"/>
    <lineage>
        <taxon>Bacteria</taxon>
        <taxon>Pseudomonadati</taxon>
        <taxon>Pseudomonadota</taxon>
        <taxon>Gammaproteobacteria</taxon>
        <taxon>Pseudomonadales</taxon>
        <taxon>Pseudomonadaceae</taxon>
        <taxon>Pseudomonas</taxon>
    </lineage>
</organism>
<name>A0A345UTS6_PSEFL</name>
<dbReference type="CDD" id="cd00037">
    <property type="entry name" value="CLECT"/>
    <property type="match status" value="1"/>
</dbReference>
<dbReference type="AlphaFoldDB" id="A0A345UTS6"/>
<reference evidence="2 3" key="1">
    <citation type="submission" date="2017-07" db="EMBL/GenBank/DDBJ databases">
        <title>Genome sequence of Pseudomonas NEP1.</title>
        <authorList>
            <person name="Nascimento F.X."/>
        </authorList>
    </citation>
    <scope>NUCLEOTIDE SEQUENCE [LARGE SCALE GENOMIC DNA]</scope>
    <source>
        <strain evidence="2 3">NEP1</strain>
    </source>
</reference>
<evidence type="ECO:0000313" key="3">
    <source>
        <dbReference type="Proteomes" id="UP000254535"/>
    </source>
</evidence>
<accession>A0A345UTS6</accession>
<dbReference type="Gene3D" id="2.60.40.1080">
    <property type="match status" value="1"/>
</dbReference>
<dbReference type="Proteomes" id="UP000254535">
    <property type="component" value="Chromosome"/>
</dbReference>
<dbReference type="InterPro" id="IPR008964">
    <property type="entry name" value="Invasin/intimin_cell_adhesion"/>
</dbReference>
<evidence type="ECO:0000313" key="2">
    <source>
        <dbReference type="EMBL" id="AXJ03878.1"/>
    </source>
</evidence>
<gene>
    <name evidence="2" type="ORF">CFN16_06915</name>
</gene>
<evidence type="ECO:0000259" key="1">
    <source>
        <dbReference type="Pfam" id="PF02368"/>
    </source>
</evidence>
<protein>
    <recommendedName>
        <fullName evidence="1">BIG2 domain-containing protein</fullName>
    </recommendedName>
</protein>
<feature type="domain" description="BIG2" evidence="1">
    <location>
        <begin position="765"/>
        <end position="807"/>
    </location>
</feature>
<dbReference type="InterPro" id="IPR003343">
    <property type="entry name" value="Big_2"/>
</dbReference>
<dbReference type="EMBL" id="CP022313">
    <property type="protein sequence ID" value="AXJ03878.1"/>
    <property type="molecule type" value="Genomic_DNA"/>
</dbReference>